<evidence type="ECO:0000313" key="10">
    <source>
        <dbReference type="Proteomes" id="UP000016088"/>
    </source>
</evidence>
<comment type="subunit">
    <text evidence="3">Interacts with RIP1.</text>
</comment>
<keyword evidence="6" id="KW-0496">Mitochondrion</keyword>
<dbReference type="OrthoDB" id="529194at2759"/>
<dbReference type="EMBL" id="KE503207">
    <property type="protein sequence ID" value="EPX72443.1"/>
    <property type="molecule type" value="Genomic_DNA"/>
</dbReference>
<keyword evidence="10" id="KW-1185">Reference proteome</keyword>
<comment type="similarity">
    <text evidence="2">Belongs to the complex I LYR family. MZM1 subfamily.</text>
</comment>
<dbReference type="Proteomes" id="UP000016088">
    <property type="component" value="Unassembled WGS sequence"/>
</dbReference>
<dbReference type="GeneID" id="25029190"/>
<organism evidence="9 10">
    <name type="scientific">Schizosaccharomyces octosporus (strain yFS286)</name>
    <name type="common">Fission yeast</name>
    <name type="synonym">Octosporomyces octosporus</name>
    <dbReference type="NCBI Taxonomy" id="483514"/>
    <lineage>
        <taxon>Eukaryota</taxon>
        <taxon>Fungi</taxon>
        <taxon>Dikarya</taxon>
        <taxon>Ascomycota</taxon>
        <taxon>Taphrinomycotina</taxon>
        <taxon>Schizosaccharomycetes</taxon>
        <taxon>Schizosaccharomycetales</taxon>
        <taxon>Schizosaccharomycetaceae</taxon>
        <taxon>Schizosaccharomyces</taxon>
    </lineage>
</organism>
<gene>
    <name evidence="9" type="ORF">SOCG_00206</name>
</gene>
<dbReference type="RefSeq" id="XP_013018080.1">
    <property type="nucleotide sequence ID" value="XM_013162626.1"/>
</dbReference>
<accession>S9PYB5</accession>
<dbReference type="PANTHER" id="PTHR46749:SF1">
    <property type="entry name" value="COMPLEX III ASSEMBLY FACTOR LYRM7"/>
    <property type="match status" value="1"/>
</dbReference>
<evidence type="ECO:0000256" key="8">
    <source>
        <dbReference type="ARBA" id="ARBA00025268"/>
    </source>
</evidence>
<keyword evidence="7" id="KW-0143">Chaperone</keyword>
<evidence type="ECO:0000256" key="2">
    <source>
        <dbReference type="ARBA" id="ARBA00009949"/>
    </source>
</evidence>
<dbReference type="GO" id="GO:0034551">
    <property type="term" value="P:mitochondrial respiratory chain complex III assembly"/>
    <property type="evidence" value="ECO:0007669"/>
    <property type="project" value="InterPro"/>
</dbReference>
<sequence>MAAARSCFRNLWRASREVFEGDSVILEDAKTRIRSGFRESAGLVGDQANKKVNLGNEIASILRKNLVQAVKRDDGVYSLKIRDSTEINENKHRTKKLKY</sequence>
<comment type="subcellular location">
    <subcellularLocation>
        <location evidence="1">Mitochondrion matrix</location>
    </subcellularLocation>
</comment>
<name>S9PYB5_SCHOY</name>
<evidence type="ECO:0000256" key="3">
    <source>
        <dbReference type="ARBA" id="ARBA00011589"/>
    </source>
</evidence>
<dbReference type="GO" id="GO:0044183">
    <property type="term" value="F:protein folding chaperone"/>
    <property type="evidence" value="ECO:0007669"/>
    <property type="project" value="TreeGrafter"/>
</dbReference>
<comment type="function">
    <text evidence="8">Assembly factor required for Rieske Fe-S protein RIP1 incorporation into the cytochrome b-c1 (CIII) complex. Functions as a chaperone, binding to this subunit within the mitochondrial matrix and stabilizing it prior to its translocation and insertion into the late CIII dimeric intermediate within the mitochondrial inner membrane. Modulates the mitochondrial matrix zinc pool.</text>
</comment>
<dbReference type="PANTHER" id="PTHR46749">
    <property type="entry name" value="COMPLEX III ASSEMBLY FACTOR LYRM7"/>
    <property type="match status" value="1"/>
</dbReference>
<evidence type="ECO:0000256" key="1">
    <source>
        <dbReference type="ARBA" id="ARBA00004305"/>
    </source>
</evidence>
<evidence type="ECO:0000256" key="7">
    <source>
        <dbReference type="ARBA" id="ARBA00023186"/>
    </source>
</evidence>
<evidence type="ECO:0000256" key="4">
    <source>
        <dbReference type="ARBA" id="ARBA00015108"/>
    </source>
</evidence>
<evidence type="ECO:0000256" key="5">
    <source>
        <dbReference type="ARBA" id="ARBA00022946"/>
    </source>
</evidence>
<dbReference type="HOGENOM" id="CLU_147114_2_2_1"/>
<protein>
    <recommendedName>
        <fullName evidence="4">Mitochondrial zinc maintenance protein 1, mitochondrial</fullName>
    </recommendedName>
</protein>
<dbReference type="CDD" id="cd20267">
    <property type="entry name" value="Complex1_LYR_LYRM7"/>
    <property type="match status" value="1"/>
</dbReference>
<dbReference type="GO" id="GO:0005759">
    <property type="term" value="C:mitochondrial matrix"/>
    <property type="evidence" value="ECO:0007669"/>
    <property type="project" value="UniProtKB-SubCell"/>
</dbReference>
<keyword evidence="5" id="KW-0809">Transit peptide</keyword>
<dbReference type="InterPro" id="IPR050435">
    <property type="entry name" value="MZM1/LYRM7"/>
</dbReference>
<dbReference type="VEuPathDB" id="FungiDB:SOCG_00206"/>
<dbReference type="InterPro" id="IPR045298">
    <property type="entry name" value="Complex1_LYR_LYRM7"/>
</dbReference>
<evidence type="ECO:0000256" key="6">
    <source>
        <dbReference type="ARBA" id="ARBA00023128"/>
    </source>
</evidence>
<reference evidence="9 10" key="1">
    <citation type="journal article" date="2011" name="Science">
        <title>Comparative functional genomics of the fission yeasts.</title>
        <authorList>
            <person name="Rhind N."/>
            <person name="Chen Z."/>
            <person name="Yassour M."/>
            <person name="Thompson D.A."/>
            <person name="Haas B.J."/>
            <person name="Habib N."/>
            <person name="Wapinski I."/>
            <person name="Roy S."/>
            <person name="Lin M.F."/>
            <person name="Heiman D.I."/>
            <person name="Young S.K."/>
            <person name="Furuya K."/>
            <person name="Guo Y."/>
            <person name="Pidoux A."/>
            <person name="Chen H.M."/>
            <person name="Robbertse B."/>
            <person name="Goldberg J.M."/>
            <person name="Aoki K."/>
            <person name="Bayne E.H."/>
            <person name="Berlin A.M."/>
            <person name="Desjardins C.A."/>
            <person name="Dobbs E."/>
            <person name="Dukaj L."/>
            <person name="Fan L."/>
            <person name="FitzGerald M.G."/>
            <person name="French C."/>
            <person name="Gujja S."/>
            <person name="Hansen K."/>
            <person name="Keifenheim D."/>
            <person name="Levin J.Z."/>
            <person name="Mosher R.A."/>
            <person name="Mueller C.A."/>
            <person name="Pfiffner J."/>
            <person name="Priest M."/>
            <person name="Russ C."/>
            <person name="Smialowska A."/>
            <person name="Swoboda P."/>
            <person name="Sykes S.M."/>
            <person name="Vaughn M."/>
            <person name="Vengrova S."/>
            <person name="Yoder R."/>
            <person name="Zeng Q."/>
            <person name="Allshire R."/>
            <person name="Baulcombe D."/>
            <person name="Birren B.W."/>
            <person name="Brown W."/>
            <person name="Ekwall K."/>
            <person name="Kellis M."/>
            <person name="Leatherwood J."/>
            <person name="Levin H."/>
            <person name="Margalit H."/>
            <person name="Martienssen R."/>
            <person name="Nieduszynski C.A."/>
            <person name="Spatafora J.W."/>
            <person name="Friedman N."/>
            <person name="Dalgaard J.Z."/>
            <person name="Baumann P."/>
            <person name="Niki H."/>
            <person name="Regev A."/>
            <person name="Nusbaum C."/>
        </authorList>
    </citation>
    <scope>NUCLEOTIDE SEQUENCE [LARGE SCALE GENOMIC DNA]</scope>
    <source>
        <strain evidence="10">yFS286</strain>
    </source>
</reference>
<dbReference type="OMA" id="KYKLRIH"/>
<proteinExistence type="inferred from homology"/>
<evidence type="ECO:0000313" key="9">
    <source>
        <dbReference type="EMBL" id="EPX72443.1"/>
    </source>
</evidence>
<dbReference type="AlphaFoldDB" id="S9PYB5"/>